<keyword evidence="3" id="KW-1185">Reference proteome</keyword>
<comment type="caution">
    <text evidence="2">The sequence shown here is derived from an EMBL/GenBank/DDBJ whole genome shotgun (WGS) entry which is preliminary data.</text>
</comment>
<keyword evidence="1" id="KW-0812">Transmembrane</keyword>
<organism evidence="2 3">
    <name type="scientific">Bacillus carboniphilus</name>
    <dbReference type="NCBI Taxonomy" id="86663"/>
    <lineage>
        <taxon>Bacteria</taxon>
        <taxon>Bacillati</taxon>
        <taxon>Bacillota</taxon>
        <taxon>Bacilli</taxon>
        <taxon>Bacillales</taxon>
        <taxon>Bacillaceae</taxon>
        <taxon>Bacillus</taxon>
    </lineage>
</organism>
<keyword evidence="1" id="KW-0472">Membrane</keyword>
<sequence length="203" mass="23684">MKEKTKKVIGILVIVILHWYLFDIIMENSKDTKSGLIGCGIIIFILFLGFLNYRFIPSFIVRAGISVCLMFFMAYFMNRILTIGIHHFTLIFTVICMTVLEIWRKYDGKTMVKQLVTFLLVSAVLLFSLFRIFDQKLFVSDQMEHEVEVYVAKSKNLRGYEIQSFYTFNNHSPTFAVVTFRQDPEHEYVFIDVGDGIDLSVVR</sequence>
<feature type="transmembrane region" description="Helical" evidence="1">
    <location>
        <begin position="7"/>
        <end position="22"/>
    </location>
</feature>
<name>A0ABN0VU14_9BACI</name>
<dbReference type="EMBL" id="BAAADJ010000004">
    <property type="protein sequence ID" value="GAA0317295.1"/>
    <property type="molecule type" value="Genomic_DNA"/>
</dbReference>
<protein>
    <submittedName>
        <fullName evidence="2">Uncharacterized protein</fullName>
    </submittedName>
</protein>
<proteinExistence type="predicted"/>
<reference evidence="2 3" key="1">
    <citation type="journal article" date="2019" name="Int. J. Syst. Evol. Microbiol.">
        <title>The Global Catalogue of Microorganisms (GCM) 10K type strain sequencing project: providing services to taxonomists for standard genome sequencing and annotation.</title>
        <authorList>
            <consortium name="The Broad Institute Genomics Platform"/>
            <consortium name="The Broad Institute Genome Sequencing Center for Infectious Disease"/>
            <person name="Wu L."/>
            <person name="Ma J."/>
        </authorList>
    </citation>
    <scope>NUCLEOTIDE SEQUENCE [LARGE SCALE GENOMIC DNA]</scope>
    <source>
        <strain evidence="2 3">JCM 9731</strain>
    </source>
</reference>
<evidence type="ECO:0000313" key="3">
    <source>
        <dbReference type="Proteomes" id="UP001500782"/>
    </source>
</evidence>
<evidence type="ECO:0000313" key="2">
    <source>
        <dbReference type="EMBL" id="GAA0317295.1"/>
    </source>
</evidence>
<dbReference type="Proteomes" id="UP001500782">
    <property type="component" value="Unassembled WGS sequence"/>
</dbReference>
<accession>A0ABN0VU14</accession>
<feature type="transmembrane region" description="Helical" evidence="1">
    <location>
        <begin position="59"/>
        <end position="77"/>
    </location>
</feature>
<feature type="transmembrane region" description="Helical" evidence="1">
    <location>
        <begin position="115"/>
        <end position="133"/>
    </location>
</feature>
<feature type="transmembrane region" description="Helical" evidence="1">
    <location>
        <begin position="83"/>
        <end position="103"/>
    </location>
</feature>
<feature type="transmembrane region" description="Helical" evidence="1">
    <location>
        <begin position="34"/>
        <end position="52"/>
    </location>
</feature>
<keyword evidence="1" id="KW-1133">Transmembrane helix</keyword>
<dbReference type="RefSeq" id="WP_343796018.1">
    <property type="nucleotide sequence ID" value="NZ_BAAADJ010000004.1"/>
</dbReference>
<evidence type="ECO:0000256" key="1">
    <source>
        <dbReference type="SAM" id="Phobius"/>
    </source>
</evidence>
<gene>
    <name evidence="2" type="ORF">GCM10008967_04830</name>
</gene>